<dbReference type="AlphaFoldDB" id="A0A9W6XYV6"/>
<comment type="caution">
    <text evidence="1">The sequence shown here is derived from an EMBL/GenBank/DDBJ whole genome shotgun (WGS) entry which is preliminary data.</text>
</comment>
<accession>A0A9W6XYV6</accession>
<protein>
    <submittedName>
        <fullName evidence="1">Unnamed protein product</fullName>
    </submittedName>
</protein>
<dbReference type="Proteomes" id="UP001165121">
    <property type="component" value="Unassembled WGS sequence"/>
</dbReference>
<organism evidence="1 2">
    <name type="scientific">Phytophthora fragariaefolia</name>
    <dbReference type="NCBI Taxonomy" id="1490495"/>
    <lineage>
        <taxon>Eukaryota</taxon>
        <taxon>Sar</taxon>
        <taxon>Stramenopiles</taxon>
        <taxon>Oomycota</taxon>
        <taxon>Peronosporomycetes</taxon>
        <taxon>Peronosporales</taxon>
        <taxon>Peronosporaceae</taxon>
        <taxon>Phytophthora</taxon>
    </lineage>
</organism>
<evidence type="ECO:0000313" key="1">
    <source>
        <dbReference type="EMBL" id="GMF47908.1"/>
    </source>
</evidence>
<sequence length="113" mass="12823">MCRSRHINPKTSSEGTLVLIQNDHDNDAGRRHACCICSSEHCRHFLSDDWKLSGFNTRRHFNGDDAKRSQANDVAWGVMNARGNTVFARDELEALFNVGRNDDMEDGEEDEPT</sequence>
<dbReference type="EMBL" id="BSXT01002244">
    <property type="protein sequence ID" value="GMF47908.1"/>
    <property type="molecule type" value="Genomic_DNA"/>
</dbReference>
<gene>
    <name evidence="1" type="ORF">Pfra01_001827200</name>
</gene>
<evidence type="ECO:0000313" key="2">
    <source>
        <dbReference type="Proteomes" id="UP001165121"/>
    </source>
</evidence>
<reference evidence="1" key="1">
    <citation type="submission" date="2023-04" db="EMBL/GenBank/DDBJ databases">
        <title>Phytophthora fragariaefolia NBRC 109709.</title>
        <authorList>
            <person name="Ichikawa N."/>
            <person name="Sato H."/>
            <person name="Tonouchi N."/>
        </authorList>
    </citation>
    <scope>NUCLEOTIDE SEQUENCE</scope>
    <source>
        <strain evidence="1">NBRC 109709</strain>
    </source>
</reference>
<keyword evidence="2" id="KW-1185">Reference proteome</keyword>
<name>A0A9W6XYV6_9STRA</name>
<proteinExistence type="predicted"/>